<reference evidence="5" key="1">
    <citation type="submission" date="2022-12" db="EMBL/GenBank/DDBJ databases">
        <title>Chromosome-level genome assembly of the bean flower thrips Megalurothrips usitatus.</title>
        <authorList>
            <person name="Ma L."/>
            <person name="Liu Q."/>
            <person name="Li H."/>
            <person name="Cai W."/>
        </authorList>
    </citation>
    <scope>NUCLEOTIDE SEQUENCE</scope>
    <source>
        <strain evidence="5">Cailab_2022a</strain>
    </source>
</reference>
<dbReference type="SUPFAM" id="SSF50494">
    <property type="entry name" value="Trypsin-like serine proteases"/>
    <property type="match status" value="1"/>
</dbReference>
<dbReference type="GO" id="GO:0004252">
    <property type="term" value="F:serine-type endopeptidase activity"/>
    <property type="evidence" value="ECO:0007669"/>
    <property type="project" value="InterPro"/>
</dbReference>
<dbReference type="GO" id="GO:0006508">
    <property type="term" value="P:proteolysis"/>
    <property type="evidence" value="ECO:0007669"/>
    <property type="project" value="InterPro"/>
</dbReference>
<feature type="chain" id="PRO_5043742627" description="Peptidase S1 domain-containing protein" evidence="3">
    <location>
        <begin position="23"/>
        <end position="275"/>
    </location>
</feature>
<dbReference type="InterPro" id="IPR001254">
    <property type="entry name" value="Trypsin_dom"/>
</dbReference>
<dbReference type="SMART" id="SM00020">
    <property type="entry name" value="Tryp_SPc"/>
    <property type="match status" value="1"/>
</dbReference>
<gene>
    <name evidence="5" type="ORF">ONE63_001578</name>
</gene>
<name>A0AAV7XJ40_9NEOP</name>
<dbReference type="PRINTS" id="PR00722">
    <property type="entry name" value="CHYMOTRYPSIN"/>
</dbReference>
<dbReference type="Gene3D" id="2.40.10.10">
    <property type="entry name" value="Trypsin-like serine proteases"/>
    <property type="match status" value="2"/>
</dbReference>
<organism evidence="5 6">
    <name type="scientific">Megalurothrips usitatus</name>
    <name type="common">bean blossom thrips</name>
    <dbReference type="NCBI Taxonomy" id="439358"/>
    <lineage>
        <taxon>Eukaryota</taxon>
        <taxon>Metazoa</taxon>
        <taxon>Ecdysozoa</taxon>
        <taxon>Arthropoda</taxon>
        <taxon>Hexapoda</taxon>
        <taxon>Insecta</taxon>
        <taxon>Pterygota</taxon>
        <taxon>Neoptera</taxon>
        <taxon>Paraneoptera</taxon>
        <taxon>Thysanoptera</taxon>
        <taxon>Terebrantia</taxon>
        <taxon>Thripoidea</taxon>
        <taxon>Thripidae</taxon>
        <taxon>Megalurothrips</taxon>
    </lineage>
</organism>
<feature type="domain" description="Peptidase S1" evidence="4">
    <location>
        <begin position="27"/>
        <end position="270"/>
    </location>
</feature>
<dbReference type="FunFam" id="2.40.10.10:FF:000068">
    <property type="entry name" value="transmembrane protease serine 2"/>
    <property type="match status" value="1"/>
</dbReference>
<dbReference type="CDD" id="cd00190">
    <property type="entry name" value="Tryp_SPc"/>
    <property type="match status" value="1"/>
</dbReference>
<proteinExistence type="inferred from homology"/>
<evidence type="ECO:0000313" key="5">
    <source>
        <dbReference type="EMBL" id="KAJ1523745.1"/>
    </source>
</evidence>
<comment type="similarity">
    <text evidence="2">Belongs to the peptidase S1 family. CLIP subfamily.</text>
</comment>
<keyword evidence="1" id="KW-1015">Disulfide bond</keyword>
<dbReference type="InterPro" id="IPR051487">
    <property type="entry name" value="Ser/Thr_Proteases_Immune/Dev"/>
</dbReference>
<keyword evidence="3" id="KW-0732">Signal</keyword>
<dbReference type="PANTHER" id="PTHR24256">
    <property type="entry name" value="TRYPTASE-RELATED"/>
    <property type="match status" value="1"/>
</dbReference>
<evidence type="ECO:0000256" key="1">
    <source>
        <dbReference type="ARBA" id="ARBA00023157"/>
    </source>
</evidence>
<sequence length="275" mass="29394">MMKVLAAVTFLGLLAVVPACAGASERATGGLAGAGRRSGDANPFQFPWQAALLTTADQFFCGASVIGLRWLLTAGHCLDPFDELHVAVGGLSLPDGSHQHYRQTFSTRDMHQHPQFDMEYLDNDIGLVGLPADLKMTMFVKPVRLPSYSMATEDLSGKTVSISGWGKAGEADPSPSPVLRYTELEILPDSECENVYGNTMLGNKMCLSAEGDSGGALVIRKDGDNLGGDKGDFIQIGITSFISVEGCTVKLPQGFTKVASFLEFIEEITNIPIDD</sequence>
<dbReference type="Proteomes" id="UP001075354">
    <property type="component" value="Chromosome 10"/>
</dbReference>
<evidence type="ECO:0000256" key="2">
    <source>
        <dbReference type="ARBA" id="ARBA00024195"/>
    </source>
</evidence>
<protein>
    <recommendedName>
        <fullName evidence="4">Peptidase S1 domain-containing protein</fullName>
    </recommendedName>
</protein>
<dbReference type="EMBL" id="JAPTSV010000010">
    <property type="protein sequence ID" value="KAJ1523745.1"/>
    <property type="molecule type" value="Genomic_DNA"/>
</dbReference>
<keyword evidence="6" id="KW-1185">Reference proteome</keyword>
<dbReference type="InterPro" id="IPR001314">
    <property type="entry name" value="Peptidase_S1A"/>
</dbReference>
<evidence type="ECO:0000259" key="4">
    <source>
        <dbReference type="PROSITE" id="PS50240"/>
    </source>
</evidence>
<dbReference type="PROSITE" id="PS50240">
    <property type="entry name" value="TRYPSIN_DOM"/>
    <property type="match status" value="1"/>
</dbReference>
<evidence type="ECO:0000256" key="3">
    <source>
        <dbReference type="SAM" id="SignalP"/>
    </source>
</evidence>
<dbReference type="AlphaFoldDB" id="A0AAV7XJ40"/>
<dbReference type="Pfam" id="PF00089">
    <property type="entry name" value="Trypsin"/>
    <property type="match status" value="1"/>
</dbReference>
<dbReference type="PROSITE" id="PS00134">
    <property type="entry name" value="TRYPSIN_HIS"/>
    <property type="match status" value="1"/>
</dbReference>
<comment type="caution">
    <text evidence="5">The sequence shown here is derived from an EMBL/GenBank/DDBJ whole genome shotgun (WGS) entry which is preliminary data.</text>
</comment>
<feature type="signal peptide" evidence="3">
    <location>
        <begin position="1"/>
        <end position="22"/>
    </location>
</feature>
<dbReference type="InterPro" id="IPR043504">
    <property type="entry name" value="Peptidase_S1_PA_chymotrypsin"/>
</dbReference>
<dbReference type="InterPro" id="IPR009003">
    <property type="entry name" value="Peptidase_S1_PA"/>
</dbReference>
<dbReference type="InterPro" id="IPR018114">
    <property type="entry name" value="TRYPSIN_HIS"/>
</dbReference>
<accession>A0AAV7XJ40</accession>
<evidence type="ECO:0000313" key="6">
    <source>
        <dbReference type="Proteomes" id="UP001075354"/>
    </source>
</evidence>